<evidence type="ECO:0000313" key="1">
    <source>
        <dbReference type="EMBL" id="OMJ15687.1"/>
    </source>
</evidence>
<protein>
    <submittedName>
        <fullName evidence="1">Uncharacterized protein</fullName>
    </submittedName>
</protein>
<sequence length="97" mass="10205">MYEVNGNRGGQSYLTKRAARTIYCALATDVWTGSGATADGGERAEFEHVPAVSQRCSISDRVNNFGAGVDLPTAGDDGVGTERCGAADRCAYRGRAQ</sequence>
<evidence type="ECO:0000313" key="2">
    <source>
        <dbReference type="Proteomes" id="UP000187283"/>
    </source>
</evidence>
<dbReference type="EMBL" id="LSSN01002590">
    <property type="protein sequence ID" value="OMJ15687.1"/>
    <property type="molecule type" value="Genomic_DNA"/>
</dbReference>
<dbReference type="AlphaFoldDB" id="A0A1R1XM35"/>
<dbReference type="Proteomes" id="UP000187283">
    <property type="component" value="Unassembled WGS sequence"/>
</dbReference>
<proteinExistence type="predicted"/>
<comment type="caution">
    <text evidence="1">The sequence shown here is derived from an EMBL/GenBank/DDBJ whole genome shotgun (WGS) entry which is preliminary data.</text>
</comment>
<gene>
    <name evidence="1" type="ORF">AYI70_g7100</name>
</gene>
<name>A0A1R1XM35_9FUNG</name>
<keyword evidence="2" id="KW-1185">Reference proteome</keyword>
<organism evidence="1 2">
    <name type="scientific">Smittium culicis</name>
    <dbReference type="NCBI Taxonomy" id="133412"/>
    <lineage>
        <taxon>Eukaryota</taxon>
        <taxon>Fungi</taxon>
        <taxon>Fungi incertae sedis</taxon>
        <taxon>Zoopagomycota</taxon>
        <taxon>Kickxellomycotina</taxon>
        <taxon>Harpellomycetes</taxon>
        <taxon>Harpellales</taxon>
        <taxon>Legeriomycetaceae</taxon>
        <taxon>Smittium</taxon>
    </lineage>
</organism>
<accession>A0A1R1XM35</accession>
<reference evidence="1 2" key="1">
    <citation type="submission" date="2017-01" db="EMBL/GenBank/DDBJ databases">
        <authorList>
            <person name="Mah S.A."/>
            <person name="Swanson W.J."/>
            <person name="Moy G.W."/>
            <person name="Vacquier V.D."/>
        </authorList>
    </citation>
    <scope>NUCLEOTIDE SEQUENCE [LARGE SCALE GENOMIC DNA]</scope>
    <source>
        <strain evidence="1 2">GSMNP</strain>
    </source>
</reference>